<keyword evidence="3" id="KW-1185">Reference proteome</keyword>
<dbReference type="EMBL" id="GL871206">
    <property type="protein sequence ID" value="EGC32198.1"/>
    <property type="molecule type" value="Genomic_DNA"/>
</dbReference>
<evidence type="ECO:0000313" key="2">
    <source>
        <dbReference type="EMBL" id="EGC32198.1"/>
    </source>
</evidence>
<organism evidence="2 3">
    <name type="scientific">Dictyostelium purpureum</name>
    <name type="common">Slime mold</name>
    <dbReference type="NCBI Taxonomy" id="5786"/>
    <lineage>
        <taxon>Eukaryota</taxon>
        <taxon>Amoebozoa</taxon>
        <taxon>Evosea</taxon>
        <taxon>Eumycetozoa</taxon>
        <taxon>Dictyostelia</taxon>
        <taxon>Dictyosteliales</taxon>
        <taxon>Dictyosteliaceae</taxon>
        <taxon>Dictyostelium</taxon>
    </lineage>
</organism>
<proteinExistence type="predicted"/>
<protein>
    <submittedName>
        <fullName evidence="2">Uncharacterized protein</fullName>
    </submittedName>
</protein>
<dbReference type="InParanoid" id="F0ZV29"/>
<keyword evidence="1" id="KW-1133">Transmembrane helix</keyword>
<dbReference type="KEGG" id="dpp:DICPUDRAFT_81950"/>
<dbReference type="eggNOG" id="ENOG502RIFW">
    <property type="taxonomic scope" value="Eukaryota"/>
</dbReference>
<dbReference type="Proteomes" id="UP000001064">
    <property type="component" value="Unassembled WGS sequence"/>
</dbReference>
<evidence type="ECO:0000313" key="3">
    <source>
        <dbReference type="Proteomes" id="UP000001064"/>
    </source>
</evidence>
<dbReference type="AlphaFoldDB" id="F0ZV29"/>
<name>F0ZV29_DICPU</name>
<evidence type="ECO:0000256" key="1">
    <source>
        <dbReference type="SAM" id="Phobius"/>
    </source>
</evidence>
<feature type="transmembrane region" description="Helical" evidence="1">
    <location>
        <begin position="128"/>
        <end position="155"/>
    </location>
</feature>
<gene>
    <name evidence="2" type="ORF">DICPUDRAFT_81950</name>
</gene>
<feature type="transmembrane region" description="Helical" evidence="1">
    <location>
        <begin position="161"/>
        <end position="182"/>
    </location>
</feature>
<dbReference type="RefSeq" id="XP_003291270.1">
    <property type="nucleotide sequence ID" value="XM_003291222.1"/>
</dbReference>
<accession>F0ZV29</accession>
<keyword evidence="1" id="KW-0812">Transmembrane</keyword>
<keyword evidence="1" id="KW-0472">Membrane</keyword>
<sequence length="307" mass="36282">MSIVSNNSSNSFNYNLKFNSSNNCDTNNNYSNNNYNNNNEVESNGSGFFKINNNKDDSIELSSNIFQNFSHYNNYNIIVNTKEKYIIMKQFQGSQFSPYYPSELEKYINKDQFFKIIKKSNNINSKSYLFIIIHSINVAFIIALQAIIFFLLFYFKSPYEYFFTIIIPTILLFSFTYLINLIQKKTILYRINNIENYYKKLHVTYKELEFIPLIQQLNNRQYFFGNITIDIKEIEVEYPNEDYNNSEEKKTNQVIEESIIEIKNDENIKYKSNRNGNIEDVKKEVLENQNNSTTTTTTTTVVISSEQ</sequence>
<dbReference type="GeneID" id="10507450"/>
<reference evidence="3" key="1">
    <citation type="journal article" date="2011" name="Genome Biol.">
        <title>Comparative genomics of the social amoebae Dictyostelium discoideum and Dictyostelium purpureum.</title>
        <authorList>
            <consortium name="US DOE Joint Genome Institute (JGI-PGF)"/>
            <person name="Sucgang R."/>
            <person name="Kuo A."/>
            <person name="Tian X."/>
            <person name="Salerno W."/>
            <person name="Parikh A."/>
            <person name="Feasley C.L."/>
            <person name="Dalin E."/>
            <person name="Tu H."/>
            <person name="Huang E."/>
            <person name="Barry K."/>
            <person name="Lindquist E."/>
            <person name="Shapiro H."/>
            <person name="Bruce D."/>
            <person name="Schmutz J."/>
            <person name="Salamov A."/>
            <person name="Fey P."/>
            <person name="Gaudet P."/>
            <person name="Anjard C."/>
            <person name="Babu M.M."/>
            <person name="Basu S."/>
            <person name="Bushmanova Y."/>
            <person name="van der Wel H."/>
            <person name="Katoh-Kurasawa M."/>
            <person name="Dinh C."/>
            <person name="Coutinho P.M."/>
            <person name="Saito T."/>
            <person name="Elias M."/>
            <person name="Schaap P."/>
            <person name="Kay R.R."/>
            <person name="Henrissat B."/>
            <person name="Eichinger L."/>
            <person name="Rivero F."/>
            <person name="Putnam N.H."/>
            <person name="West C.M."/>
            <person name="Loomis W.F."/>
            <person name="Chisholm R.L."/>
            <person name="Shaulsky G."/>
            <person name="Strassmann J.E."/>
            <person name="Queller D.C."/>
            <person name="Kuspa A."/>
            <person name="Grigoriev I.V."/>
        </authorList>
    </citation>
    <scope>NUCLEOTIDE SEQUENCE [LARGE SCALE GENOMIC DNA]</scope>
    <source>
        <strain evidence="3">QSDP1</strain>
    </source>
</reference>
<dbReference type="VEuPathDB" id="AmoebaDB:DICPUDRAFT_81950"/>